<organism evidence="1 2">
    <name type="scientific">Thalictrum thalictroides</name>
    <name type="common">Rue-anemone</name>
    <name type="synonym">Anemone thalictroides</name>
    <dbReference type="NCBI Taxonomy" id="46969"/>
    <lineage>
        <taxon>Eukaryota</taxon>
        <taxon>Viridiplantae</taxon>
        <taxon>Streptophyta</taxon>
        <taxon>Embryophyta</taxon>
        <taxon>Tracheophyta</taxon>
        <taxon>Spermatophyta</taxon>
        <taxon>Magnoliopsida</taxon>
        <taxon>Ranunculales</taxon>
        <taxon>Ranunculaceae</taxon>
        <taxon>Thalictroideae</taxon>
        <taxon>Thalictrum</taxon>
    </lineage>
</organism>
<name>A0A7J6WVN9_THATH</name>
<protein>
    <submittedName>
        <fullName evidence="1">Uncharacterized protein</fullName>
    </submittedName>
</protein>
<gene>
    <name evidence="1" type="ORF">FRX31_008927</name>
</gene>
<keyword evidence="2" id="KW-1185">Reference proteome</keyword>
<comment type="caution">
    <text evidence="1">The sequence shown here is derived from an EMBL/GenBank/DDBJ whole genome shotgun (WGS) entry which is preliminary data.</text>
</comment>
<dbReference type="Proteomes" id="UP000554482">
    <property type="component" value="Unassembled WGS sequence"/>
</dbReference>
<dbReference type="EMBL" id="JABWDY010009377">
    <property type="protein sequence ID" value="KAF5201486.1"/>
    <property type="molecule type" value="Genomic_DNA"/>
</dbReference>
<evidence type="ECO:0000313" key="1">
    <source>
        <dbReference type="EMBL" id="KAF5201486.1"/>
    </source>
</evidence>
<evidence type="ECO:0000313" key="2">
    <source>
        <dbReference type="Proteomes" id="UP000554482"/>
    </source>
</evidence>
<proteinExistence type="predicted"/>
<dbReference type="AlphaFoldDB" id="A0A7J6WVN9"/>
<accession>A0A7J6WVN9</accession>
<reference evidence="1 2" key="1">
    <citation type="submission" date="2020-06" db="EMBL/GenBank/DDBJ databases">
        <title>Transcriptomic and genomic resources for Thalictrum thalictroides and T. hernandezii: Facilitating candidate gene discovery in an emerging model plant lineage.</title>
        <authorList>
            <person name="Arias T."/>
            <person name="Riano-Pachon D.M."/>
            <person name="Di Stilio V.S."/>
        </authorList>
    </citation>
    <scope>NUCLEOTIDE SEQUENCE [LARGE SCALE GENOMIC DNA]</scope>
    <source>
        <strain evidence="2">cv. WT478/WT964</strain>
        <tissue evidence="1">Leaves</tissue>
    </source>
</reference>
<sequence length="63" mass="6888">MFFKPGFDQTEETQIKKKNRPAGVMLLSSSSSFVGRGRGVTAEKTLPLSLCDKHVLYIAVGTN</sequence>